<sequence>MIRIIVVTLFVISIACAGSIGFAQPEFDAKLHLYDVMDRYHRNFDVYTDLSAAGNHFVMLARMGEDVEIKPGCKEDPYRGADCIENKFYGTGGSWGGWYLMNGVLEGEETQPKANWGDYPDAGFNLTGAKKLTFWARGKDGGERVEFFAFGVGRDPISGNPIASYPDSSPKVTICGKLVTPCYRTLTKNWQQYTIDLTGLDLSYVIGGFGWVTNAPQNNNKSIIFYLDDIRYDKSRLDEPRFLVSYELLPTDKPILKNTAYVYDNALVLLAFLANGTEDDLRRARLIADAICYAIGHDRYFTDGRLRNAYQGGDLKLFPGWRPHGKEFTVRMPGWWDTEEDKWYEDEYCVSTYTGNVAWAMIAFLSFYEKTREEKYLNSAIILGEWIENNCKDIRGEGGYTGGYKGWEKTANNPQGQTKILWKSTEHNIDVYVAFARLYRLTGDEKWKERALYAKAFVESMWDEKEGHFWTGTLEDGVTINKSNIPLDIQAWAIMALGDKYKRAMEWAENNCYVEADGFKGFDFNNDKDGIWFEGTAHMVIAYQIIGEETKANTYLRELRKAQKEAQNANGRGLVAASHDGVTTGFDWVYNARLHIGATAWFIFAELGYNPYWNIKTKAQKFMPWLHLLLGE</sequence>
<dbReference type="InterPro" id="IPR008979">
    <property type="entry name" value="Galactose-bd-like_sf"/>
</dbReference>
<keyword evidence="1" id="KW-0175">Coiled coil</keyword>
<dbReference type="RefSeq" id="WP_066062757.1">
    <property type="nucleotide sequence ID" value="NZ_CP013015.1"/>
</dbReference>
<dbReference type="Proteomes" id="UP000070560">
    <property type="component" value="Chromosome"/>
</dbReference>
<dbReference type="KEGG" id="daw:HS1_001361"/>
<keyword evidence="3" id="KW-1185">Reference proteome</keyword>
<dbReference type="PROSITE" id="PS51257">
    <property type="entry name" value="PROKAR_LIPOPROTEIN"/>
    <property type="match status" value="1"/>
</dbReference>
<feature type="coiled-coil region" evidence="1">
    <location>
        <begin position="545"/>
        <end position="572"/>
    </location>
</feature>
<dbReference type="Gene3D" id="1.50.10.10">
    <property type="match status" value="1"/>
</dbReference>
<reference evidence="2 3" key="1">
    <citation type="submission" date="2015-10" db="EMBL/GenBank/DDBJ databases">
        <title>Candidatus Desulfofervidus auxilii, a hydrogenotrophic sulfate-reducing bacterium involved in the thermophilic anaerobic oxidation of methane.</title>
        <authorList>
            <person name="Krukenberg V."/>
            <person name="Richter M."/>
            <person name="Wegener G."/>
        </authorList>
    </citation>
    <scope>NUCLEOTIDE SEQUENCE [LARGE SCALE GENOMIC DNA]</scope>
    <source>
        <strain evidence="2 3">HS1</strain>
    </source>
</reference>
<dbReference type="EMBL" id="CP013015">
    <property type="protein sequence ID" value="AMM41164.1"/>
    <property type="molecule type" value="Genomic_DNA"/>
</dbReference>
<dbReference type="Gene3D" id="2.60.120.430">
    <property type="entry name" value="Galactose-binding lectin"/>
    <property type="match status" value="1"/>
</dbReference>
<dbReference type="OrthoDB" id="5480482at2"/>
<accession>A0A7U4QKS7</accession>
<proteinExistence type="predicted"/>
<name>A0A7U4QKS7_DESA2</name>
<gene>
    <name evidence="2" type="ORF">HS1_001361</name>
</gene>
<dbReference type="SUPFAM" id="SSF48208">
    <property type="entry name" value="Six-hairpin glycosidases"/>
    <property type="match status" value="1"/>
</dbReference>
<dbReference type="AlphaFoldDB" id="A0A7U4QKS7"/>
<dbReference type="InterPro" id="IPR012341">
    <property type="entry name" value="6hp_glycosidase-like_sf"/>
</dbReference>
<dbReference type="GO" id="GO:0005975">
    <property type="term" value="P:carbohydrate metabolic process"/>
    <property type="evidence" value="ECO:0007669"/>
    <property type="project" value="InterPro"/>
</dbReference>
<protein>
    <submittedName>
        <fullName evidence="2">Uncharacterized protein</fullName>
    </submittedName>
</protein>
<evidence type="ECO:0000313" key="2">
    <source>
        <dbReference type="EMBL" id="AMM41164.1"/>
    </source>
</evidence>
<dbReference type="InterPro" id="IPR008928">
    <property type="entry name" value="6-hairpin_glycosidase_sf"/>
</dbReference>
<evidence type="ECO:0000313" key="3">
    <source>
        <dbReference type="Proteomes" id="UP000070560"/>
    </source>
</evidence>
<organism evidence="2 3">
    <name type="scientific">Desulfofervidus auxilii</name>
    <dbReference type="NCBI Taxonomy" id="1621989"/>
    <lineage>
        <taxon>Bacteria</taxon>
        <taxon>Pseudomonadati</taxon>
        <taxon>Thermodesulfobacteriota</taxon>
        <taxon>Candidatus Desulfofervidia</taxon>
        <taxon>Candidatus Desulfofervidales</taxon>
        <taxon>Candidatus Desulfofervidaceae</taxon>
        <taxon>Candidatus Desulfofervidus</taxon>
    </lineage>
</organism>
<dbReference type="SUPFAM" id="SSF49785">
    <property type="entry name" value="Galactose-binding domain-like"/>
    <property type="match status" value="1"/>
</dbReference>
<evidence type="ECO:0000256" key="1">
    <source>
        <dbReference type="SAM" id="Coils"/>
    </source>
</evidence>